<name>A0A6M3KEN2_9ZZZZ</name>
<feature type="domain" description="Putative exodeoxyribonuclease 8 PDDEXK-like" evidence="1">
    <location>
        <begin position="40"/>
        <end position="259"/>
    </location>
</feature>
<dbReference type="Gene3D" id="3.90.320.10">
    <property type="match status" value="1"/>
</dbReference>
<dbReference type="Pfam" id="PF12684">
    <property type="entry name" value="DUF3799"/>
    <property type="match status" value="1"/>
</dbReference>
<evidence type="ECO:0000313" key="2">
    <source>
        <dbReference type="EMBL" id="QJA64092.1"/>
    </source>
</evidence>
<dbReference type="EMBL" id="MT141512">
    <property type="protein sequence ID" value="QJA64092.1"/>
    <property type="molecule type" value="Genomic_DNA"/>
</dbReference>
<evidence type="ECO:0000313" key="3">
    <source>
        <dbReference type="EMBL" id="QJA80407.1"/>
    </source>
</evidence>
<reference evidence="3" key="1">
    <citation type="submission" date="2020-03" db="EMBL/GenBank/DDBJ databases">
        <title>The deep terrestrial virosphere.</title>
        <authorList>
            <person name="Holmfeldt K."/>
            <person name="Nilsson E."/>
            <person name="Simone D."/>
            <person name="Lopez-Fernandez M."/>
            <person name="Wu X."/>
            <person name="de Brujin I."/>
            <person name="Lundin D."/>
            <person name="Andersson A."/>
            <person name="Bertilsson S."/>
            <person name="Dopson M."/>
        </authorList>
    </citation>
    <scope>NUCLEOTIDE SEQUENCE</scope>
    <source>
        <strain evidence="3">MM415A00726</strain>
        <strain evidence="2">MM415B00544</strain>
    </source>
</reference>
<organism evidence="3">
    <name type="scientific">viral metagenome</name>
    <dbReference type="NCBI Taxonomy" id="1070528"/>
    <lineage>
        <taxon>unclassified sequences</taxon>
        <taxon>metagenomes</taxon>
        <taxon>organismal metagenomes</taxon>
    </lineage>
</organism>
<accession>A0A6M3KEN2</accession>
<dbReference type="InterPro" id="IPR024432">
    <property type="entry name" value="Put_RecE_PDDEXK-like_dom"/>
</dbReference>
<proteinExistence type="predicted"/>
<dbReference type="EMBL" id="MT142420">
    <property type="protein sequence ID" value="QJA80407.1"/>
    <property type="molecule type" value="Genomic_DNA"/>
</dbReference>
<sequence>MPISPGVYNDLSNNDYHADPALGHSGMVQLLRSGLHFDTWRRRAGKPTEAMEFGTAFHLAILEPDLFNQHVTVKPDRITRRYGKEWDAFVSENAGKIILVREHAYYGWNLLMGMMESLERPQHTTARQLLRAQSRIIERSVFWDHHGVMLKCRPDVDIPEIETLIDLKSCADASADGFGKAAANLGYDIQAVLYLSGVNQAAPDAFYRDFLFVCVEKEPPHAIAVRTTPPEMLEAGKHKIRTAIDRYREYEAAGQWAGYPDEPEPLIWPKWAAI</sequence>
<evidence type="ECO:0000259" key="1">
    <source>
        <dbReference type="Pfam" id="PF12684"/>
    </source>
</evidence>
<dbReference type="AlphaFoldDB" id="A0A6M3KEN2"/>
<gene>
    <name evidence="3" type="ORF">MM415A00726_0020</name>
    <name evidence="2" type="ORF">MM415B00544_0037</name>
</gene>
<dbReference type="InterPro" id="IPR011604">
    <property type="entry name" value="PDDEXK-like_dom_sf"/>
</dbReference>
<protein>
    <recommendedName>
        <fullName evidence="1">Putative exodeoxyribonuclease 8 PDDEXK-like domain-containing protein</fullName>
    </recommendedName>
</protein>